<dbReference type="Gene3D" id="3.90.180.10">
    <property type="entry name" value="Medium-chain alcohol dehydrogenases, catalytic domain"/>
    <property type="match status" value="1"/>
</dbReference>
<dbReference type="InterPro" id="IPR036291">
    <property type="entry name" value="NAD(P)-bd_dom_sf"/>
</dbReference>
<dbReference type="Pfam" id="PF16884">
    <property type="entry name" value="ADH_N_2"/>
    <property type="match status" value="1"/>
</dbReference>
<organism evidence="3 4">
    <name type="scientific">Solimonas aquatica</name>
    <dbReference type="NCBI Taxonomy" id="489703"/>
    <lineage>
        <taxon>Bacteria</taxon>
        <taxon>Pseudomonadati</taxon>
        <taxon>Pseudomonadota</taxon>
        <taxon>Gammaproteobacteria</taxon>
        <taxon>Nevskiales</taxon>
        <taxon>Nevskiaceae</taxon>
        <taxon>Solimonas</taxon>
    </lineage>
</organism>
<evidence type="ECO:0000259" key="2">
    <source>
        <dbReference type="SMART" id="SM00829"/>
    </source>
</evidence>
<dbReference type="Proteomes" id="UP000199233">
    <property type="component" value="Unassembled WGS sequence"/>
</dbReference>
<dbReference type="InterPro" id="IPR013149">
    <property type="entry name" value="ADH-like_C"/>
</dbReference>
<sequence length="357" mass="38954">MGVCQEVNINFTWMKNMNDVNRRIVLDERPRYIIPTANCFRVVTEPKPRAGKGEMLLRNLWLSMDPYLLSKVKRFSQQGEPLALGETMNGLAVAQVLSSDNPDFAAGDMVMGLLPWADYVATDGRRAVKLKVQLPRLASVPGALGYAGFTAYLAVMVTGKAQQGETVVIGSANSGLAQIAAQLAKRQGARVVGISLGEHQCSVPPAQLGFDAYIDSRSETFAEQLRASCPRGVDLYIELVGGDVLDKVLPLLNLRARVVVAGLKALYTAPGLPEGPDRTMLFLNEVMVKRLQVLGLVNFDHVKEHYSEFKKAMVAWINAGEIQVVENVVDGLENAPRALQTMFESNAYGHVVVRADA</sequence>
<proteinExistence type="predicted"/>
<dbReference type="SUPFAM" id="SSF50129">
    <property type="entry name" value="GroES-like"/>
    <property type="match status" value="1"/>
</dbReference>
<dbReference type="InterPro" id="IPR045010">
    <property type="entry name" value="MDR_fam"/>
</dbReference>
<accession>A0A1H9A4N6</accession>
<evidence type="ECO:0000313" key="3">
    <source>
        <dbReference type="EMBL" id="SEP71453.1"/>
    </source>
</evidence>
<keyword evidence="4" id="KW-1185">Reference proteome</keyword>
<dbReference type="Gene3D" id="3.40.50.720">
    <property type="entry name" value="NAD(P)-binding Rossmann-like Domain"/>
    <property type="match status" value="1"/>
</dbReference>
<dbReference type="InterPro" id="IPR011032">
    <property type="entry name" value="GroES-like_sf"/>
</dbReference>
<dbReference type="STRING" id="489703.SAMN04488038_101268"/>
<dbReference type="GO" id="GO:0016628">
    <property type="term" value="F:oxidoreductase activity, acting on the CH-CH group of donors, NAD or NADP as acceptor"/>
    <property type="evidence" value="ECO:0007669"/>
    <property type="project" value="InterPro"/>
</dbReference>
<dbReference type="SMART" id="SM00829">
    <property type="entry name" value="PKS_ER"/>
    <property type="match status" value="1"/>
</dbReference>
<dbReference type="InterPro" id="IPR020843">
    <property type="entry name" value="ER"/>
</dbReference>
<evidence type="ECO:0000256" key="1">
    <source>
        <dbReference type="ARBA" id="ARBA00023002"/>
    </source>
</evidence>
<dbReference type="CDD" id="cd05288">
    <property type="entry name" value="PGDH"/>
    <property type="match status" value="1"/>
</dbReference>
<dbReference type="EMBL" id="FOFS01000001">
    <property type="protein sequence ID" value="SEP71453.1"/>
    <property type="molecule type" value="Genomic_DNA"/>
</dbReference>
<dbReference type="InterPro" id="IPR041694">
    <property type="entry name" value="ADH_N_2"/>
</dbReference>
<gene>
    <name evidence="3" type="ORF">SAMN04488038_101268</name>
</gene>
<dbReference type="SUPFAM" id="SSF51735">
    <property type="entry name" value="NAD(P)-binding Rossmann-fold domains"/>
    <property type="match status" value="1"/>
</dbReference>
<dbReference type="AlphaFoldDB" id="A0A1H9A4N6"/>
<keyword evidence="1" id="KW-0560">Oxidoreductase</keyword>
<protein>
    <recommendedName>
        <fullName evidence="2">Enoyl reductase (ER) domain-containing protein</fullName>
    </recommendedName>
</protein>
<reference evidence="3 4" key="1">
    <citation type="submission" date="2016-10" db="EMBL/GenBank/DDBJ databases">
        <authorList>
            <person name="de Groot N.N."/>
        </authorList>
    </citation>
    <scope>NUCLEOTIDE SEQUENCE [LARGE SCALE GENOMIC DNA]</scope>
    <source>
        <strain evidence="3 4">DSM 25927</strain>
    </source>
</reference>
<feature type="domain" description="Enoyl reductase (ER)" evidence="2">
    <location>
        <begin position="67"/>
        <end position="353"/>
    </location>
</feature>
<dbReference type="PANTHER" id="PTHR43205:SF7">
    <property type="entry name" value="PROSTAGLANDIN REDUCTASE 1"/>
    <property type="match status" value="1"/>
</dbReference>
<evidence type="ECO:0000313" key="4">
    <source>
        <dbReference type="Proteomes" id="UP000199233"/>
    </source>
</evidence>
<name>A0A1H9A4N6_9GAMM</name>
<dbReference type="PANTHER" id="PTHR43205">
    <property type="entry name" value="PROSTAGLANDIN REDUCTASE"/>
    <property type="match status" value="1"/>
</dbReference>
<dbReference type="Pfam" id="PF00107">
    <property type="entry name" value="ADH_zinc_N"/>
    <property type="match status" value="1"/>
</dbReference>